<dbReference type="SUPFAM" id="SSF140996">
    <property type="entry name" value="Hermes dimerisation domain"/>
    <property type="match status" value="1"/>
</dbReference>
<dbReference type="GO" id="GO:0003677">
    <property type="term" value="F:DNA binding"/>
    <property type="evidence" value="ECO:0007669"/>
    <property type="project" value="InterPro"/>
</dbReference>
<evidence type="ECO:0000256" key="2">
    <source>
        <dbReference type="ARBA" id="ARBA00022771"/>
    </source>
</evidence>
<reference evidence="10" key="1">
    <citation type="submission" date="2013-03" db="EMBL/GenBank/DDBJ databases">
        <authorList>
            <person name="Jeffery W."/>
            <person name="Warren W."/>
            <person name="Wilson R.K."/>
        </authorList>
    </citation>
    <scope>NUCLEOTIDE SEQUENCE</scope>
    <source>
        <strain evidence="10">female</strain>
    </source>
</reference>
<proteinExistence type="predicted"/>
<name>A0A3B1JVS7_ASTMX</name>
<dbReference type="InterPro" id="IPR012337">
    <property type="entry name" value="RNaseH-like_sf"/>
</dbReference>
<dbReference type="InterPro" id="IPR052035">
    <property type="entry name" value="ZnF_BED_domain_contain"/>
</dbReference>
<dbReference type="Ensembl" id="ENSAMXT00000057362.1">
    <property type="protein sequence ID" value="ENSAMXP00000045831.1"/>
    <property type="gene ID" value="ENSAMXG00000043106.1"/>
</dbReference>
<dbReference type="PANTHER" id="PTHR46481">
    <property type="entry name" value="ZINC FINGER BED DOMAIN-CONTAINING PROTEIN 4"/>
    <property type="match status" value="1"/>
</dbReference>
<dbReference type="PROSITE" id="PS50808">
    <property type="entry name" value="ZF_BED"/>
    <property type="match status" value="1"/>
</dbReference>
<dbReference type="AlphaFoldDB" id="A0A3B1JVS7"/>
<evidence type="ECO:0000259" key="8">
    <source>
        <dbReference type="PROSITE" id="PS50808"/>
    </source>
</evidence>
<dbReference type="Proteomes" id="UP000018467">
    <property type="component" value="Unassembled WGS sequence"/>
</dbReference>
<reference evidence="9" key="3">
    <citation type="submission" date="2025-08" db="UniProtKB">
        <authorList>
            <consortium name="Ensembl"/>
        </authorList>
    </citation>
    <scope>IDENTIFICATION</scope>
</reference>
<feature type="region of interest" description="Disordered" evidence="7">
    <location>
        <begin position="80"/>
        <end position="102"/>
    </location>
</feature>
<reference evidence="10" key="2">
    <citation type="journal article" date="2014" name="Nat. Commun.">
        <title>The cavefish genome reveals candidate genes for eye loss.</title>
        <authorList>
            <person name="McGaugh S.E."/>
            <person name="Gross J.B."/>
            <person name="Aken B."/>
            <person name="Blin M."/>
            <person name="Borowsky R."/>
            <person name="Chalopin D."/>
            <person name="Hinaux H."/>
            <person name="Jeffery W.R."/>
            <person name="Keene A."/>
            <person name="Ma L."/>
            <person name="Minx P."/>
            <person name="Murphy D."/>
            <person name="O'Quin K.E."/>
            <person name="Retaux S."/>
            <person name="Rohner N."/>
            <person name="Searle S.M."/>
            <person name="Stahl B.A."/>
            <person name="Tabin C."/>
            <person name="Volff J.N."/>
            <person name="Yoshizawa M."/>
            <person name="Warren W.C."/>
        </authorList>
    </citation>
    <scope>NUCLEOTIDE SEQUENCE [LARGE SCALE GENOMIC DNA]</scope>
    <source>
        <strain evidence="10">female</strain>
    </source>
</reference>
<evidence type="ECO:0000313" key="9">
    <source>
        <dbReference type="Ensembl" id="ENSAMXP00000045831.1"/>
    </source>
</evidence>
<keyword evidence="2 6" id="KW-0863">Zinc-finger</keyword>
<evidence type="ECO:0000256" key="4">
    <source>
        <dbReference type="ARBA" id="ARBA00023015"/>
    </source>
</evidence>
<dbReference type="SUPFAM" id="SSF53098">
    <property type="entry name" value="Ribonuclease H-like"/>
    <property type="match status" value="1"/>
</dbReference>
<evidence type="ECO:0000256" key="3">
    <source>
        <dbReference type="ARBA" id="ARBA00022833"/>
    </source>
</evidence>
<evidence type="ECO:0000256" key="7">
    <source>
        <dbReference type="SAM" id="MobiDB-lite"/>
    </source>
</evidence>
<evidence type="ECO:0000256" key="1">
    <source>
        <dbReference type="ARBA" id="ARBA00022723"/>
    </source>
</evidence>
<organism evidence="9 10">
    <name type="scientific">Astyanax mexicanus</name>
    <name type="common">Blind cave fish</name>
    <name type="synonym">Astyanax fasciatus mexicanus</name>
    <dbReference type="NCBI Taxonomy" id="7994"/>
    <lineage>
        <taxon>Eukaryota</taxon>
        <taxon>Metazoa</taxon>
        <taxon>Chordata</taxon>
        <taxon>Craniata</taxon>
        <taxon>Vertebrata</taxon>
        <taxon>Euteleostomi</taxon>
        <taxon>Actinopterygii</taxon>
        <taxon>Neopterygii</taxon>
        <taxon>Teleostei</taxon>
        <taxon>Ostariophysi</taxon>
        <taxon>Characiformes</taxon>
        <taxon>Characoidei</taxon>
        <taxon>Acestrorhamphidae</taxon>
        <taxon>Acestrorhamphinae</taxon>
        <taxon>Astyanax</taxon>
    </lineage>
</organism>
<dbReference type="Pfam" id="PF02892">
    <property type="entry name" value="zf-BED"/>
    <property type="match status" value="1"/>
</dbReference>
<keyword evidence="3" id="KW-0862">Zinc</keyword>
<reference evidence="9" key="4">
    <citation type="submission" date="2025-09" db="UniProtKB">
        <authorList>
            <consortium name="Ensembl"/>
        </authorList>
    </citation>
    <scope>IDENTIFICATION</scope>
</reference>
<dbReference type="InterPro" id="IPR003656">
    <property type="entry name" value="Znf_BED"/>
</dbReference>
<dbReference type="InterPro" id="IPR036236">
    <property type="entry name" value="Znf_C2H2_sf"/>
</dbReference>
<accession>A0A3B1JVS7</accession>
<dbReference type="GeneTree" id="ENSGT00940000158431"/>
<dbReference type="PANTHER" id="PTHR46481:SF4">
    <property type="entry name" value="ZINC FINGER BED DOMAIN-CONTAINING PROTEIN 4"/>
    <property type="match status" value="1"/>
</dbReference>
<feature type="domain" description="BED-type" evidence="8">
    <location>
        <begin position="36"/>
        <end position="98"/>
    </location>
</feature>
<dbReference type="SUPFAM" id="SSF57667">
    <property type="entry name" value="beta-beta-alpha zinc fingers"/>
    <property type="match status" value="1"/>
</dbReference>
<protein>
    <recommendedName>
        <fullName evidence="8">BED-type domain-containing protein</fullName>
    </recommendedName>
</protein>
<dbReference type="GO" id="GO:0008270">
    <property type="term" value="F:zinc ion binding"/>
    <property type="evidence" value="ECO:0007669"/>
    <property type="project" value="UniProtKB-KW"/>
</dbReference>
<evidence type="ECO:0000313" key="10">
    <source>
        <dbReference type="Proteomes" id="UP000018467"/>
    </source>
</evidence>
<sequence>MPKKRKRRFVVAWTNMASGSGEGRLPRPEMKDAPALFKSGVWDHFGFPVTYDDTGNKNVDRTVTICKHCKTRIAYASGNTSNMTGHLRRHHPSVSVEGRRGEPAKKPFTISAAFKQPLAEDTAKAKSISKAIGIFIAKDMQPYSVVEGEGFRNMIKVLEPRYVMPSRRYFGTNVILNLYEETSVDIVKELSEACQIALTTDGWTSRSTESYLTVTAHYITPQWELRSCVLQTRPIYESHTSKILSEKLREVVEEWKLERDNGTIPVTTDNANNIVNAVGLTEGLGPQISCFAHTVNLAAKSAISTAQISRLLAKVRKVVTFFHRSTTAAFILKTKQDMLTLPDHKLIHDVPTRWNSTYDMLERYVEQQAALYSAVTDKNMKKKTKDISLLTDSETKLTEGLIDVLKPLKNVTTLMSTETSPSVSMIMPLQRMVLKAMAPSADDSSTIKDAKAAITKDLQSRYSDHSIQDYLHRATALDPRFKSLPYLDEACVQKIWDDLTLEIVNLEEQVSYFDFMMYII</sequence>
<keyword evidence="4" id="KW-0805">Transcription regulation</keyword>
<dbReference type="InParanoid" id="A0A3B1JVS7"/>
<keyword evidence="5" id="KW-0804">Transcription</keyword>
<evidence type="ECO:0000256" key="6">
    <source>
        <dbReference type="PROSITE-ProRule" id="PRU00027"/>
    </source>
</evidence>
<dbReference type="Bgee" id="ENSAMXG00000043106">
    <property type="expression patterns" value="Expressed in zone of skin and 13 other cell types or tissues"/>
</dbReference>
<evidence type="ECO:0000256" key="5">
    <source>
        <dbReference type="ARBA" id="ARBA00023163"/>
    </source>
</evidence>
<keyword evidence="10" id="KW-1185">Reference proteome</keyword>
<dbReference type="Gene3D" id="1.10.10.1070">
    <property type="entry name" value="Zinc finger, BED domain-containing"/>
    <property type="match status" value="1"/>
</dbReference>
<dbReference type="SMART" id="SM00614">
    <property type="entry name" value="ZnF_BED"/>
    <property type="match status" value="1"/>
</dbReference>
<keyword evidence="1" id="KW-0479">Metal-binding</keyword>